<evidence type="ECO:0000313" key="2">
    <source>
        <dbReference type="EMBL" id="TNN44872.1"/>
    </source>
</evidence>
<feature type="compositionally biased region" description="Basic residues" evidence="1">
    <location>
        <begin position="1"/>
        <end position="15"/>
    </location>
</feature>
<organism evidence="2 3">
    <name type="scientific">Liparis tanakae</name>
    <name type="common">Tanaka's snailfish</name>
    <dbReference type="NCBI Taxonomy" id="230148"/>
    <lineage>
        <taxon>Eukaryota</taxon>
        <taxon>Metazoa</taxon>
        <taxon>Chordata</taxon>
        <taxon>Craniata</taxon>
        <taxon>Vertebrata</taxon>
        <taxon>Euteleostomi</taxon>
        <taxon>Actinopterygii</taxon>
        <taxon>Neopterygii</taxon>
        <taxon>Teleostei</taxon>
        <taxon>Neoteleostei</taxon>
        <taxon>Acanthomorphata</taxon>
        <taxon>Eupercaria</taxon>
        <taxon>Perciformes</taxon>
        <taxon>Cottioidei</taxon>
        <taxon>Cottales</taxon>
        <taxon>Liparidae</taxon>
        <taxon>Liparis</taxon>
    </lineage>
</organism>
<feature type="region of interest" description="Disordered" evidence="1">
    <location>
        <begin position="1"/>
        <end position="64"/>
    </location>
</feature>
<gene>
    <name evidence="2" type="ORF">EYF80_044922</name>
</gene>
<accession>A0A4Z2FX18</accession>
<reference evidence="2 3" key="1">
    <citation type="submission" date="2019-03" db="EMBL/GenBank/DDBJ databases">
        <title>First draft genome of Liparis tanakae, snailfish: a comprehensive survey of snailfish specific genes.</title>
        <authorList>
            <person name="Kim W."/>
            <person name="Song I."/>
            <person name="Jeong J.-H."/>
            <person name="Kim D."/>
            <person name="Kim S."/>
            <person name="Ryu S."/>
            <person name="Song J.Y."/>
            <person name="Lee S.K."/>
        </authorList>
    </citation>
    <scope>NUCLEOTIDE SEQUENCE [LARGE SCALE GENOMIC DNA]</scope>
    <source>
        <tissue evidence="2">Muscle</tissue>
    </source>
</reference>
<keyword evidence="3" id="KW-1185">Reference proteome</keyword>
<comment type="caution">
    <text evidence="2">The sequence shown here is derived from an EMBL/GenBank/DDBJ whole genome shotgun (WGS) entry which is preliminary data.</text>
</comment>
<name>A0A4Z2FX18_9TELE</name>
<dbReference type="AlphaFoldDB" id="A0A4Z2FX18"/>
<feature type="compositionally biased region" description="Polar residues" evidence="1">
    <location>
        <begin position="54"/>
        <end position="64"/>
    </location>
</feature>
<dbReference type="Proteomes" id="UP000314294">
    <property type="component" value="Unassembled WGS sequence"/>
</dbReference>
<proteinExistence type="predicted"/>
<evidence type="ECO:0000256" key="1">
    <source>
        <dbReference type="SAM" id="MobiDB-lite"/>
    </source>
</evidence>
<evidence type="ECO:0000313" key="3">
    <source>
        <dbReference type="Proteomes" id="UP000314294"/>
    </source>
</evidence>
<sequence length="64" mass="7165">MVGRKRRRKMKRGRLHGPASKLCAGPLQSAGVGRGHNRPDDVFPTDISGEDRTFSLQVNTVHRR</sequence>
<dbReference type="EMBL" id="SRLO01000879">
    <property type="protein sequence ID" value="TNN44872.1"/>
    <property type="molecule type" value="Genomic_DNA"/>
</dbReference>
<protein>
    <submittedName>
        <fullName evidence="2">Uncharacterized protein</fullName>
    </submittedName>
</protein>